<sequence length="193" mass="22545">MPNLSAWFEKGLSKNEYIRAMEVHKDNLLNVYNHFELPDEEKKQLWELQDKGLKAVIITADWCGDAMVNLPILMRIADEALIETRYLIRDENLELMDQYLTNGKSRSIPIVIFLNESNQEIGKWGPRAPEVQKLVEQIKNEKRIPEDKNAPGYEEAFKAFVKEMTTMFRENQDIWGLIKEDLCTELNNAVEEN</sequence>
<dbReference type="RefSeq" id="WP_061950015.1">
    <property type="nucleotide sequence ID" value="NZ_LTAO01000037.1"/>
</dbReference>
<organism evidence="1 2">
    <name type="scientific">Alkalihalobacillus trypoxylicola</name>
    <dbReference type="NCBI Taxonomy" id="519424"/>
    <lineage>
        <taxon>Bacteria</taxon>
        <taxon>Bacillati</taxon>
        <taxon>Bacillota</taxon>
        <taxon>Bacilli</taxon>
        <taxon>Bacillales</taxon>
        <taxon>Bacillaceae</taxon>
        <taxon>Alkalihalobacillus</taxon>
    </lineage>
</organism>
<dbReference type="STRING" id="519424.AZF04_12120"/>
<evidence type="ECO:0000313" key="2">
    <source>
        <dbReference type="Proteomes" id="UP000075806"/>
    </source>
</evidence>
<evidence type="ECO:0000313" key="1">
    <source>
        <dbReference type="EMBL" id="KYG27070.1"/>
    </source>
</evidence>
<reference evidence="1" key="1">
    <citation type="submission" date="2016-02" db="EMBL/GenBank/DDBJ databases">
        <title>Genome sequence of Bacillus trypoxylicola KCTC 13244(T).</title>
        <authorList>
            <person name="Jeong H."/>
            <person name="Park S.-H."/>
            <person name="Choi S.-K."/>
        </authorList>
    </citation>
    <scope>NUCLEOTIDE SEQUENCE [LARGE SCALE GENOMIC DNA]</scope>
    <source>
        <strain evidence="1">KCTC 13244</strain>
    </source>
</reference>
<dbReference type="EMBL" id="LTAO01000037">
    <property type="protein sequence ID" value="KYG27070.1"/>
    <property type="molecule type" value="Genomic_DNA"/>
</dbReference>
<dbReference type="Pfam" id="PF14595">
    <property type="entry name" value="Thioredoxin_9"/>
    <property type="match status" value="1"/>
</dbReference>
<dbReference type="Proteomes" id="UP000075806">
    <property type="component" value="Unassembled WGS sequence"/>
</dbReference>
<dbReference type="InterPro" id="IPR036249">
    <property type="entry name" value="Thioredoxin-like_sf"/>
</dbReference>
<dbReference type="SUPFAM" id="SSF52833">
    <property type="entry name" value="Thioredoxin-like"/>
    <property type="match status" value="1"/>
</dbReference>
<dbReference type="AlphaFoldDB" id="A0A161PF94"/>
<dbReference type="Gene3D" id="3.40.30.10">
    <property type="entry name" value="Glutaredoxin"/>
    <property type="match status" value="1"/>
</dbReference>
<dbReference type="OrthoDB" id="6120799at2"/>
<proteinExistence type="predicted"/>
<accession>A0A161PF94</accession>
<gene>
    <name evidence="1" type="ORF">AZF04_12120</name>
</gene>
<protein>
    <submittedName>
        <fullName evidence="1">Thioredoxin</fullName>
    </submittedName>
</protein>
<keyword evidence="2" id="KW-1185">Reference proteome</keyword>
<comment type="caution">
    <text evidence="1">The sequence shown here is derived from an EMBL/GenBank/DDBJ whole genome shotgun (WGS) entry which is preliminary data.</text>
</comment>
<name>A0A161PF94_9BACI</name>